<feature type="domain" description="HTH marR-type" evidence="1">
    <location>
        <begin position="17"/>
        <end position="148"/>
    </location>
</feature>
<dbReference type="EMBL" id="BAAANY010000020">
    <property type="protein sequence ID" value="GAA1693953.1"/>
    <property type="molecule type" value="Genomic_DNA"/>
</dbReference>
<dbReference type="PANTHER" id="PTHR33164">
    <property type="entry name" value="TRANSCRIPTIONAL REGULATOR, MARR FAMILY"/>
    <property type="match status" value="1"/>
</dbReference>
<organism evidence="2 3">
    <name type="scientific">Fodinicola feengrottensis</name>
    <dbReference type="NCBI Taxonomy" id="435914"/>
    <lineage>
        <taxon>Bacteria</taxon>
        <taxon>Bacillati</taxon>
        <taxon>Actinomycetota</taxon>
        <taxon>Actinomycetes</taxon>
        <taxon>Mycobacteriales</taxon>
        <taxon>Fodinicola</taxon>
    </lineage>
</organism>
<dbReference type="SUPFAM" id="SSF46785">
    <property type="entry name" value="Winged helix' DNA-binding domain"/>
    <property type="match status" value="1"/>
</dbReference>
<dbReference type="InterPro" id="IPR036388">
    <property type="entry name" value="WH-like_DNA-bd_sf"/>
</dbReference>
<dbReference type="PANTHER" id="PTHR33164:SF43">
    <property type="entry name" value="HTH-TYPE TRANSCRIPTIONAL REPRESSOR YETL"/>
    <property type="match status" value="1"/>
</dbReference>
<evidence type="ECO:0000259" key="1">
    <source>
        <dbReference type="PROSITE" id="PS50995"/>
    </source>
</evidence>
<dbReference type="InterPro" id="IPR036390">
    <property type="entry name" value="WH_DNA-bd_sf"/>
</dbReference>
<gene>
    <name evidence="2" type="ORF">GCM10009765_49020</name>
</gene>
<dbReference type="PROSITE" id="PS50995">
    <property type="entry name" value="HTH_MARR_2"/>
    <property type="match status" value="1"/>
</dbReference>
<evidence type="ECO:0000313" key="2">
    <source>
        <dbReference type="EMBL" id="GAA1693953.1"/>
    </source>
</evidence>
<evidence type="ECO:0000313" key="3">
    <source>
        <dbReference type="Proteomes" id="UP001500618"/>
    </source>
</evidence>
<accession>A0ABN2HUU2</accession>
<keyword evidence="3" id="KW-1185">Reference proteome</keyword>
<proteinExistence type="predicted"/>
<protein>
    <recommendedName>
        <fullName evidence="1">HTH marR-type domain-containing protein</fullName>
    </recommendedName>
</protein>
<dbReference type="Pfam" id="PF01047">
    <property type="entry name" value="MarR"/>
    <property type="match status" value="1"/>
</dbReference>
<dbReference type="InterPro" id="IPR000835">
    <property type="entry name" value="HTH_MarR-typ"/>
</dbReference>
<dbReference type="Proteomes" id="UP001500618">
    <property type="component" value="Unassembled WGS sequence"/>
</dbReference>
<name>A0ABN2HUU2_9ACTN</name>
<dbReference type="InterPro" id="IPR039422">
    <property type="entry name" value="MarR/SlyA-like"/>
</dbReference>
<dbReference type="SMART" id="SM00347">
    <property type="entry name" value="HTH_MARR"/>
    <property type="match status" value="1"/>
</dbReference>
<dbReference type="RefSeq" id="WP_344312814.1">
    <property type="nucleotide sequence ID" value="NZ_BAAANY010000020.1"/>
</dbReference>
<dbReference type="PRINTS" id="PR00598">
    <property type="entry name" value="HTHMARR"/>
</dbReference>
<dbReference type="Gene3D" id="1.10.10.10">
    <property type="entry name" value="Winged helix-like DNA-binding domain superfamily/Winged helix DNA-binding domain"/>
    <property type="match status" value="1"/>
</dbReference>
<sequence>MNDIHNEEASEESVSPEAALGRVMELSFLMAADMDAGQAKLGLTRARATIMWQLHHSGPTTQRALSDALKVTPRNITGLVDALEGGNFVVRTPHPTDRRAILVKLTDHGAQTAASMETGWHEFAGQLFGHLSGAELEAFLGTLDGVLERLRTVVARSLGA</sequence>
<comment type="caution">
    <text evidence="2">The sequence shown here is derived from an EMBL/GenBank/DDBJ whole genome shotgun (WGS) entry which is preliminary data.</text>
</comment>
<reference evidence="2 3" key="1">
    <citation type="journal article" date="2019" name="Int. J. Syst. Evol. Microbiol.">
        <title>The Global Catalogue of Microorganisms (GCM) 10K type strain sequencing project: providing services to taxonomists for standard genome sequencing and annotation.</title>
        <authorList>
            <consortium name="The Broad Institute Genomics Platform"/>
            <consortium name="The Broad Institute Genome Sequencing Center for Infectious Disease"/>
            <person name="Wu L."/>
            <person name="Ma J."/>
        </authorList>
    </citation>
    <scope>NUCLEOTIDE SEQUENCE [LARGE SCALE GENOMIC DNA]</scope>
    <source>
        <strain evidence="2 3">JCM 14718</strain>
    </source>
</reference>